<feature type="region of interest" description="Disordered" evidence="3">
    <location>
        <begin position="150"/>
        <end position="197"/>
    </location>
</feature>
<organism evidence="4 5">
    <name type="scientific">Brachybacterium hainanense</name>
    <dbReference type="NCBI Taxonomy" id="1541174"/>
    <lineage>
        <taxon>Bacteria</taxon>
        <taxon>Bacillati</taxon>
        <taxon>Actinomycetota</taxon>
        <taxon>Actinomycetes</taxon>
        <taxon>Micrococcales</taxon>
        <taxon>Dermabacteraceae</taxon>
        <taxon>Brachybacterium</taxon>
    </lineage>
</organism>
<keyword evidence="2" id="KW-0560">Oxidoreductase</keyword>
<dbReference type="PRINTS" id="PR00081">
    <property type="entry name" value="GDHRDH"/>
</dbReference>
<dbReference type="InterPro" id="IPR002347">
    <property type="entry name" value="SDR_fam"/>
</dbReference>
<dbReference type="Proteomes" id="UP001589793">
    <property type="component" value="Unassembled WGS sequence"/>
</dbReference>
<evidence type="ECO:0000256" key="3">
    <source>
        <dbReference type="SAM" id="MobiDB-lite"/>
    </source>
</evidence>
<evidence type="ECO:0000313" key="4">
    <source>
        <dbReference type="EMBL" id="MFC0675211.1"/>
    </source>
</evidence>
<dbReference type="PANTHER" id="PTHR44196:SF1">
    <property type="entry name" value="DEHYDROGENASE_REDUCTASE SDR FAMILY MEMBER 7B"/>
    <property type="match status" value="1"/>
</dbReference>
<dbReference type="Pfam" id="PF00106">
    <property type="entry name" value="adh_short"/>
    <property type="match status" value="1"/>
</dbReference>
<dbReference type="Gene3D" id="3.40.50.720">
    <property type="entry name" value="NAD(P)-binding Rossmann-like Domain"/>
    <property type="match status" value="1"/>
</dbReference>
<keyword evidence="5" id="KW-1185">Reference proteome</keyword>
<protein>
    <submittedName>
        <fullName evidence="4">SDR family NAD(P)-dependent oxidoreductase</fullName>
    </submittedName>
</protein>
<evidence type="ECO:0000313" key="5">
    <source>
        <dbReference type="Proteomes" id="UP001589793"/>
    </source>
</evidence>
<reference evidence="4 5" key="1">
    <citation type="submission" date="2024-09" db="EMBL/GenBank/DDBJ databases">
        <authorList>
            <person name="Sun Q."/>
            <person name="Mori K."/>
        </authorList>
    </citation>
    <scope>NUCLEOTIDE SEQUENCE [LARGE SCALE GENOMIC DNA]</scope>
    <source>
        <strain evidence="4 5">CICC 10874</strain>
    </source>
</reference>
<comment type="caution">
    <text evidence="4">The sequence shown here is derived from an EMBL/GenBank/DDBJ whole genome shotgun (WGS) entry which is preliminary data.</text>
</comment>
<dbReference type="PANTHER" id="PTHR44196">
    <property type="entry name" value="DEHYDROGENASE/REDUCTASE SDR FAMILY MEMBER 7B"/>
    <property type="match status" value="1"/>
</dbReference>
<dbReference type="InterPro" id="IPR036291">
    <property type="entry name" value="NAD(P)-bd_dom_sf"/>
</dbReference>
<dbReference type="RefSeq" id="WP_376982033.1">
    <property type="nucleotide sequence ID" value="NZ_JBHLSV010000020.1"/>
</dbReference>
<comment type="similarity">
    <text evidence="1">Belongs to the short-chain dehydrogenases/reductases (SDR) family.</text>
</comment>
<gene>
    <name evidence="4" type="ORF">ACFFF6_14705</name>
</gene>
<sequence>MSRILVTGSTDGVGRATAAALLDEDHDVVVHARSLQRLAAIEDLTARGARAVVGDLADPAEVEGIAEQAHGIGPVDAVIHNAGVIDGPDMLQVNVLAPYVLTAHVPASRLIYLSSSMHRGGRADLSRIDGSGAAATYSDSKLFVRRGSRSSCARSSPSAPARCCRAVPARPPADRASQRGGTAVLVHGRGRVPGSQR</sequence>
<dbReference type="EMBL" id="JBHLSV010000020">
    <property type="protein sequence ID" value="MFC0675211.1"/>
    <property type="molecule type" value="Genomic_DNA"/>
</dbReference>
<feature type="compositionally biased region" description="Low complexity" evidence="3">
    <location>
        <begin position="150"/>
        <end position="168"/>
    </location>
</feature>
<evidence type="ECO:0000256" key="1">
    <source>
        <dbReference type="ARBA" id="ARBA00006484"/>
    </source>
</evidence>
<accession>A0ABV6REM9</accession>
<evidence type="ECO:0000256" key="2">
    <source>
        <dbReference type="ARBA" id="ARBA00023002"/>
    </source>
</evidence>
<dbReference type="SUPFAM" id="SSF51735">
    <property type="entry name" value="NAD(P)-binding Rossmann-fold domains"/>
    <property type="match status" value="1"/>
</dbReference>
<proteinExistence type="inferred from homology"/>
<name>A0ABV6REM9_9MICO</name>